<dbReference type="EMBL" id="VSSQ01052278">
    <property type="protein sequence ID" value="MPN06375.1"/>
    <property type="molecule type" value="Genomic_DNA"/>
</dbReference>
<feature type="transmembrane region" description="Helical" evidence="1">
    <location>
        <begin position="104"/>
        <end position="125"/>
    </location>
</feature>
<comment type="caution">
    <text evidence="2">The sequence shown here is derived from an EMBL/GenBank/DDBJ whole genome shotgun (WGS) entry which is preliminary data.</text>
</comment>
<feature type="transmembrane region" description="Helical" evidence="1">
    <location>
        <begin position="65"/>
        <end position="84"/>
    </location>
</feature>
<reference evidence="2" key="1">
    <citation type="submission" date="2019-08" db="EMBL/GenBank/DDBJ databases">
        <authorList>
            <person name="Kucharzyk K."/>
            <person name="Murdoch R.W."/>
            <person name="Higgins S."/>
            <person name="Loffler F."/>
        </authorList>
    </citation>
    <scope>NUCLEOTIDE SEQUENCE</scope>
</reference>
<protein>
    <submittedName>
        <fullName evidence="2">Uncharacterized protein</fullName>
    </submittedName>
</protein>
<sequence length="172" mass="19190">MLAVLIEEVHRGTRRYEQQRAEFARALGLVVDALERIFPVVRDVAVEVVELLVADLFLRARPEGLHGVDGLLLLVILFLLFRVVQVDRIGHEVGIFLDDAAQRPLRKVVLCDIVLVVFFLLFFHVERDRASLRRPAAPVYRVGPVAGGFPLPALGAAGLERFHRNPVGGDKT</sequence>
<name>A0A645EWH5_9ZZZZ</name>
<organism evidence="2">
    <name type="scientific">bioreactor metagenome</name>
    <dbReference type="NCBI Taxonomy" id="1076179"/>
    <lineage>
        <taxon>unclassified sequences</taxon>
        <taxon>metagenomes</taxon>
        <taxon>ecological metagenomes</taxon>
    </lineage>
</organism>
<dbReference type="AlphaFoldDB" id="A0A645EWH5"/>
<evidence type="ECO:0000256" key="1">
    <source>
        <dbReference type="SAM" id="Phobius"/>
    </source>
</evidence>
<keyword evidence="1" id="KW-0472">Membrane</keyword>
<keyword evidence="1" id="KW-0812">Transmembrane</keyword>
<gene>
    <name evidence="2" type="ORF">SDC9_153631</name>
</gene>
<accession>A0A645EWH5</accession>
<keyword evidence="1" id="KW-1133">Transmembrane helix</keyword>
<evidence type="ECO:0000313" key="2">
    <source>
        <dbReference type="EMBL" id="MPN06375.1"/>
    </source>
</evidence>
<proteinExistence type="predicted"/>